<dbReference type="Proteomes" id="UP001551695">
    <property type="component" value="Unassembled WGS sequence"/>
</dbReference>
<evidence type="ECO:0000256" key="8">
    <source>
        <dbReference type="SAM" id="Phobius"/>
    </source>
</evidence>
<comment type="caution">
    <text evidence="10">The sequence shown here is derived from an EMBL/GenBank/DDBJ whole genome shotgun (WGS) entry which is preliminary data.</text>
</comment>
<feature type="transmembrane region" description="Helical" evidence="8">
    <location>
        <begin position="83"/>
        <end position="100"/>
    </location>
</feature>
<dbReference type="PANTHER" id="PTHR21624">
    <property type="entry name" value="STEROL DESATURASE-RELATED PROTEIN"/>
    <property type="match status" value="1"/>
</dbReference>
<evidence type="ECO:0000256" key="6">
    <source>
        <dbReference type="ARBA" id="ARBA00023136"/>
    </source>
</evidence>
<feature type="compositionally biased region" description="Basic and acidic residues" evidence="7">
    <location>
        <begin position="385"/>
        <end position="399"/>
    </location>
</feature>
<evidence type="ECO:0000256" key="3">
    <source>
        <dbReference type="ARBA" id="ARBA00022989"/>
    </source>
</evidence>
<keyword evidence="2 8" id="KW-0812">Transmembrane</keyword>
<keyword evidence="11" id="KW-1185">Reference proteome</keyword>
<dbReference type="RefSeq" id="WP_357784047.1">
    <property type="nucleotide sequence ID" value="NZ_JBFAKC010000006.1"/>
</dbReference>
<evidence type="ECO:0000256" key="4">
    <source>
        <dbReference type="ARBA" id="ARBA00023002"/>
    </source>
</evidence>
<organism evidence="10 11">
    <name type="scientific">Nocardia aurea</name>
    <dbReference type="NCBI Taxonomy" id="2144174"/>
    <lineage>
        <taxon>Bacteria</taxon>
        <taxon>Bacillati</taxon>
        <taxon>Actinomycetota</taxon>
        <taxon>Actinomycetes</taxon>
        <taxon>Mycobacteriales</taxon>
        <taxon>Nocardiaceae</taxon>
        <taxon>Nocardia</taxon>
    </lineage>
</organism>
<feature type="compositionally biased region" description="Polar residues" evidence="7">
    <location>
        <begin position="346"/>
        <end position="369"/>
    </location>
</feature>
<keyword evidence="4 10" id="KW-0560">Oxidoreductase</keyword>
<dbReference type="InterPro" id="IPR006694">
    <property type="entry name" value="Fatty_acid_hydroxylase"/>
</dbReference>
<feature type="compositionally biased region" description="Low complexity" evidence="7">
    <location>
        <begin position="374"/>
        <end position="384"/>
    </location>
</feature>
<feature type="domain" description="Fatty acid hydroxylase" evidence="9">
    <location>
        <begin position="86"/>
        <end position="223"/>
    </location>
</feature>
<evidence type="ECO:0000256" key="2">
    <source>
        <dbReference type="ARBA" id="ARBA00022692"/>
    </source>
</evidence>
<dbReference type="EC" id="1.-.-.-" evidence="10"/>
<keyword evidence="6 8" id="KW-0472">Membrane</keyword>
<evidence type="ECO:0000259" key="9">
    <source>
        <dbReference type="Pfam" id="PF04116"/>
    </source>
</evidence>
<protein>
    <submittedName>
        <fullName evidence="10">Sterol desaturase family protein</fullName>
        <ecNumber evidence="10">1.-.-.-</ecNumber>
    </submittedName>
</protein>
<accession>A0ABV3FU09</accession>
<gene>
    <name evidence="10" type="ORF">AB0I48_15090</name>
</gene>
<evidence type="ECO:0000256" key="5">
    <source>
        <dbReference type="ARBA" id="ARBA00023098"/>
    </source>
</evidence>
<feature type="transmembrane region" description="Helical" evidence="8">
    <location>
        <begin position="144"/>
        <end position="169"/>
    </location>
</feature>
<proteinExistence type="predicted"/>
<evidence type="ECO:0000313" key="11">
    <source>
        <dbReference type="Proteomes" id="UP001551695"/>
    </source>
</evidence>
<feature type="region of interest" description="Disordered" evidence="7">
    <location>
        <begin position="334"/>
        <end position="408"/>
    </location>
</feature>
<feature type="transmembrane region" description="Helical" evidence="8">
    <location>
        <begin position="57"/>
        <end position="77"/>
    </location>
</feature>
<dbReference type="GO" id="GO:0016491">
    <property type="term" value="F:oxidoreductase activity"/>
    <property type="evidence" value="ECO:0007669"/>
    <property type="project" value="UniProtKB-KW"/>
</dbReference>
<evidence type="ECO:0000256" key="7">
    <source>
        <dbReference type="SAM" id="MobiDB-lite"/>
    </source>
</evidence>
<evidence type="ECO:0000313" key="10">
    <source>
        <dbReference type="EMBL" id="MEV0708883.1"/>
    </source>
</evidence>
<keyword evidence="3 8" id="KW-1133">Transmembrane helix</keyword>
<keyword evidence="5" id="KW-0443">Lipid metabolism</keyword>
<feature type="transmembrane region" description="Helical" evidence="8">
    <location>
        <begin position="6"/>
        <end position="25"/>
    </location>
</feature>
<name>A0ABV3FU09_9NOCA</name>
<comment type="subcellular location">
    <subcellularLocation>
        <location evidence="1">Endomembrane system</location>
        <topology evidence="1">Multi-pass membrane protein</topology>
    </subcellularLocation>
</comment>
<dbReference type="EMBL" id="JBFAKC010000006">
    <property type="protein sequence ID" value="MEV0708883.1"/>
    <property type="molecule type" value="Genomic_DNA"/>
</dbReference>
<reference evidence="10 11" key="1">
    <citation type="submission" date="2024-06" db="EMBL/GenBank/DDBJ databases">
        <title>The Natural Products Discovery Center: Release of the First 8490 Sequenced Strains for Exploring Actinobacteria Biosynthetic Diversity.</title>
        <authorList>
            <person name="Kalkreuter E."/>
            <person name="Kautsar S.A."/>
            <person name="Yang D."/>
            <person name="Bader C.D."/>
            <person name="Teijaro C.N."/>
            <person name="Fluegel L."/>
            <person name="Davis C.M."/>
            <person name="Simpson J.R."/>
            <person name="Lauterbach L."/>
            <person name="Steele A.D."/>
            <person name="Gui C."/>
            <person name="Meng S."/>
            <person name="Li G."/>
            <person name="Viehrig K."/>
            <person name="Ye F."/>
            <person name="Su P."/>
            <person name="Kiefer A.F."/>
            <person name="Nichols A."/>
            <person name="Cepeda A.J."/>
            <person name="Yan W."/>
            <person name="Fan B."/>
            <person name="Jiang Y."/>
            <person name="Adhikari A."/>
            <person name="Zheng C.-J."/>
            <person name="Schuster L."/>
            <person name="Cowan T.M."/>
            <person name="Smanski M.J."/>
            <person name="Chevrette M.G."/>
            <person name="De Carvalho L.P.S."/>
            <person name="Shen B."/>
        </authorList>
    </citation>
    <scope>NUCLEOTIDE SEQUENCE [LARGE SCALE GENOMIC DNA]</scope>
    <source>
        <strain evidence="10 11">NPDC050403</strain>
    </source>
</reference>
<sequence length="408" mass="45553">MNSSQLFIYAVPAFAVLMLVEWIAYRRDPDRSANGLSGRDTASNIATYGIGRVLRPLAQNLVPFSAVIVVAALTPLHLSPQHWWVWVLGFVVTDFCYYWAHRADHRIRLMWTAHSVHHSSQYFNLSTAMRLSWVHPVASTMRGFAWVPAAMIGLPPWMIFLLQAIGLLYQFPIHTQRVDTLPRPIEFLFNTPAHHRIHHASNQPYIDKNYGGIFIVWDRLFGSFAEKSEPIRYGLTKNIETDNPLKVNYHELAAMIRDVRHANSWRGRFGYVFGPPGWSERTPDTSETVPGVPAALSADAVATRRLVDAVTAHRSADTMIANRSADAMTVHRSRAVDVATGPRSVDATTGPRSVDATTEPRSVDATTEPRSVDATTGRRSAGATTEHRSAYPRTPRSDDAALTPQPVR</sequence>
<dbReference type="InterPro" id="IPR051689">
    <property type="entry name" value="Sterol_desaturase/TMEM195"/>
</dbReference>
<dbReference type="PANTHER" id="PTHR21624:SF1">
    <property type="entry name" value="ALKYLGLYCEROL MONOOXYGENASE"/>
    <property type="match status" value="1"/>
</dbReference>
<dbReference type="Pfam" id="PF04116">
    <property type="entry name" value="FA_hydroxylase"/>
    <property type="match status" value="1"/>
</dbReference>
<evidence type="ECO:0000256" key="1">
    <source>
        <dbReference type="ARBA" id="ARBA00004127"/>
    </source>
</evidence>